<sequence length="265" mass="29775">MSVMKRAVLLLLLLLAVGSNADPTVDPTVAHTAAPTADHTAAHTAAPTAAHTVAHTAAPTADHTAAPDPCHDLNNKIHLKDLHKLEGEWVLFWSVSDHDDGHSMLSNLKSSHVEIHADNETFIMTERNLYKTGPNRRDYFINETLVHNADDHDHHNIHSDNVRLEVDGQHEDYNDTADIIFYETCPECMLMTYNVKEYRFLLSYRKDGHHRDPEKVKTVHDDHKQHAECLKFPHDKPYSYDGVADFAHKKSAPPTEPPAPDAQTS</sequence>
<proteinExistence type="predicted"/>
<feature type="signal peptide" evidence="2">
    <location>
        <begin position="1"/>
        <end position="21"/>
    </location>
</feature>
<protein>
    <submittedName>
        <fullName evidence="3">Uncharacterized protein</fullName>
    </submittedName>
</protein>
<reference evidence="3 4" key="1">
    <citation type="submission" date="2018-03" db="EMBL/GenBank/DDBJ databases">
        <title>Finding Nemo's genes: A chromosome-scale reference assembly of the genome of the orange clownfish Amphiprion percula.</title>
        <authorList>
            <person name="Lehmann R."/>
        </authorList>
    </citation>
    <scope>NUCLEOTIDE SEQUENCE</scope>
</reference>
<dbReference type="GeneTree" id="ENSGT01030000234802"/>
<evidence type="ECO:0000256" key="1">
    <source>
        <dbReference type="SAM" id="MobiDB-lite"/>
    </source>
</evidence>
<keyword evidence="2" id="KW-0732">Signal</keyword>
<feature type="chain" id="PRO_5018264406" evidence="2">
    <location>
        <begin position="22"/>
        <end position="265"/>
    </location>
</feature>
<organism evidence="3 4">
    <name type="scientific">Amphiprion percula</name>
    <name type="common">Orange clownfish</name>
    <name type="synonym">Lutjanus percula</name>
    <dbReference type="NCBI Taxonomy" id="161767"/>
    <lineage>
        <taxon>Eukaryota</taxon>
        <taxon>Metazoa</taxon>
        <taxon>Chordata</taxon>
        <taxon>Craniata</taxon>
        <taxon>Vertebrata</taxon>
        <taxon>Euteleostomi</taxon>
        <taxon>Actinopterygii</taxon>
        <taxon>Neopterygii</taxon>
        <taxon>Teleostei</taxon>
        <taxon>Neoteleostei</taxon>
        <taxon>Acanthomorphata</taxon>
        <taxon>Ovalentaria</taxon>
        <taxon>Pomacentridae</taxon>
        <taxon>Amphiprion</taxon>
    </lineage>
</organism>
<dbReference type="Proteomes" id="UP000265080">
    <property type="component" value="Chromosome 17"/>
</dbReference>
<evidence type="ECO:0000256" key="2">
    <source>
        <dbReference type="SAM" id="SignalP"/>
    </source>
</evidence>
<evidence type="ECO:0000313" key="4">
    <source>
        <dbReference type="Proteomes" id="UP000265080"/>
    </source>
</evidence>
<reference evidence="3" key="3">
    <citation type="submission" date="2025-09" db="UniProtKB">
        <authorList>
            <consortium name="Ensembl"/>
        </authorList>
    </citation>
    <scope>IDENTIFICATION</scope>
</reference>
<evidence type="ECO:0000313" key="3">
    <source>
        <dbReference type="Ensembl" id="ENSAPEP00000016230.1"/>
    </source>
</evidence>
<accession>A0A3P8SV85</accession>
<reference evidence="3" key="2">
    <citation type="submission" date="2025-08" db="UniProtKB">
        <authorList>
            <consortium name="Ensembl"/>
        </authorList>
    </citation>
    <scope>IDENTIFICATION</scope>
</reference>
<dbReference type="Ensembl" id="ENSAPET00000016671.1">
    <property type="protein sequence ID" value="ENSAPEP00000016230.1"/>
    <property type="gene ID" value="ENSAPEG00000011580.1"/>
</dbReference>
<dbReference type="AlphaFoldDB" id="A0A3P8SV85"/>
<dbReference type="Gene3D" id="2.40.128.20">
    <property type="match status" value="1"/>
</dbReference>
<feature type="region of interest" description="Disordered" evidence="1">
    <location>
        <begin position="246"/>
        <end position="265"/>
    </location>
</feature>
<name>A0A3P8SV85_AMPPE</name>
<feature type="compositionally biased region" description="Pro residues" evidence="1">
    <location>
        <begin position="254"/>
        <end position="265"/>
    </location>
</feature>
<dbReference type="InterPro" id="IPR012674">
    <property type="entry name" value="Calycin"/>
</dbReference>
<keyword evidence="4" id="KW-1185">Reference proteome</keyword>